<gene>
    <name evidence="2" type="ORF">MRATA1EN1_LOCUS3964</name>
</gene>
<name>A0ABN8Y069_RANTA</name>
<dbReference type="Proteomes" id="UP001176941">
    <property type="component" value="Chromosome 12"/>
</dbReference>
<feature type="region of interest" description="Disordered" evidence="1">
    <location>
        <begin position="62"/>
        <end position="122"/>
    </location>
</feature>
<proteinExistence type="predicted"/>
<evidence type="ECO:0000256" key="1">
    <source>
        <dbReference type="SAM" id="MobiDB-lite"/>
    </source>
</evidence>
<reference evidence="2" key="1">
    <citation type="submission" date="2023-04" db="EMBL/GenBank/DDBJ databases">
        <authorList>
            <consortium name="ELIXIR-Norway"/>
        </authorList>
    </citation>
    <scope>NUCLEOTIDE SEQUENCE [LARGE SCALE GENOMIC DNA]</scope>
</reference>
<accession>A0ABN8Y069</accession>
<evidence type="ECO:0000313" key="3">
    <source>
        <dbReference type="Proteomes" id="UP001176941"/>
    </source>
</evidence>
<keyword evidence="3" id="KW-1185">Reference proteome</keyword>
<dbReference type="EMBL" id="OX459948">
    <property type="protein sequence ID" value="CAI9155002.1"/>
    <property type="molecule type" value="Genomic_DNA"/>
</dbReference>
<protein>
    <submittedName>
        <fullName evidence="2">Uncharacterized protein</fullName>
    </submittedName>
</protein>
<sequence>MPPPRSHTDTFAAQQLLNQYAPAQANHTGPGVCADENTQPRPCVQGSTCPLPLGVVRSPRAVRAISGSRARSLPQNQAHSHPHPESGAPTGRVWKASPPTRVCRMAEGLGASGGRRQEGSGG</sequence>
<organism evidence="2 3">
    <name type="scientific">Rangifer tarandus platyrhynchus</name>
    <name type="common">Svalbard reindeer</name>
    <dbReference type="NCBI Taxonomy" id="3082113"/>
    <lineage>
        <taxon>Eukaryota</taxon>
        <taxon>Metazoa</taxon>
        <taxon>Chordata</taxon>
        <taxon>Craniata</taxon>
        <taxon>Vertebrata</taxon>
        <taxon>Euteleostomi</taxon>
        <taxon>Mammalia</taxon>
        <taxon>Eutheria</taxon>
        <taxon>Laurasiatheria</taxon>
        <taxon>Artiodactyla</taxon>
        <taxon>Ruminantia</taxon>
        <taxon>Pecora</taxon>
        <taxon>Cervidae</taxon>
        <taxon>Odocoileinae</taxon>
        <taxon>Rangifer</taxon>
    </lineage>
</organism>
<evidence type="ECO:0000313" key="2">
    <source>
        <dbReference type="EMBL" id="CAI9155002.1"/>
    </source>
</evidence>